<accession>E5AL02</accession>
<dbReference type="AlphaFoldDB" id="E5AL02"/>
<protein>
    <submittedName>
        <fullName evidence="1">Uncharacterized protein</fullName>
    </submittedName>
</protein>
<sequence>MDTMDDATGEHLSMFFCDEEGAASSFHRVGQTIARYGLFCALYTDRGSHYFHTSQAGEKVDANTGTQLDERWRYGYRVHWSTLRPIGRRLMGVQSGPSAYTSSAYPASWKAGITDMQQAKVYLEQPYMPRYNAKFAVPAAEPGNAFVSYIGNGLAAILCKHYGRVVGNNNCVMFGRRLKLQSSAERTGSLWQAARAGASLREWRSEPAHAWQSEIEDQQVERLPRQGNVGLDPRLDVIDRIARMAE</sequence>
<name>E5AL02_MYCRK</name>
<dbReference type="Proteomes" id="UP000007437">
    <property type="component" value="Chromosome"/>
</dbReference>
<gene>
    <name evidence="1" type="ordered locus">RBRH_01978</name>
</gene>
<dbReference type="KEGG" id="brh:RBRH_01978"/>
<dbReference type="HOGENOM" id="CLU_1127448_0_0_4"/>
<dbReference type="STRING" id="882378.RBRH_01978"/>
<evidence type="ECO:0000313" key="2">
    <source>
        <dbReference type="Proteomes" id="UP000007437"/>
    </source>
</evidence>
<dbReference type="EMBL" id="FR687359">
    <property type="protein sequence ID" value="CBW75959.1"/>
    <property type="molecule type" value="Genomic_DNA"/>
</dbReference>
<proteinExistence type="predicted"/>
<organism evidence="1 2">
    <name type="scientific">Mycetohabitans rhizoxinica (strain DSM 19002 / CIP 109453 / HKI 454)</name>
    <name type="common">Paraburkholderia rhizoxinica</name>
    <dbReference type="NCBI Taxonomy" id="882378"/>
    <lineage>
        <taxon>Bacteria</taxon>
        <taxon>Pseudomonadati</taxon>
        <taxon>Pseudomonadota</taxon>
        <taxon>Betaproteobacteria</taxon>
        <taxon>Burkholderiales</taxon>
        <taxon>Burkholderiaceae</taxon>
        <taxon>Mycetohabitans</taxon>
    </lineage>
</organism>
<evidence type="ECO:0000313" key="1">
    <source>
        <dbReference type="EMBL" id="CBW75959.1"/>
    </source>
</evidence>
<dbReference type="eggNOG" id="COG2801">
    <property type="taxonomic scope" value="Bacteria"/>
</dbReference>
<reference evidence="1 2" key="1">
    <citation type="journal article" date="2011" name="J. Bacteriol.">
        <title>Complete genome sequence of Burkholderia rhizoxinica, an endosymbiont of Rhizopus microsporus.</title>
        <authorList>
            <person name="Lackner G."/>
            <person name="Moebius N."/>
            <person name="Partida-Martinez L."/>
            <person name="Hertweck C."/>
        </authorList>
    </citation>
    <scope>NUCLEOTIDE SEQUENCE [LARGE SCALE GENOMIC DNA]</scope>
    <source>
        <strain evidence="2">DSM 19002 / CIP 109453 / HKI 454</strain>
    </source>
</reference>